<evidence type="ECO:0000256" key="1">
    <source>
        <dbReference type="SAM" id="MobiDB-lite"/>
    </source>
</evidence>
<protein>
    <submittedName>
        <fullName evidence="2">Uncharacterized protein</fullName>
    </submittedName>
</protein>
<accession>A0A218Z1H9</accession>
<dbReference type="Proteomes" id="UP000242519">
    <property type="component" value="Unassembled WGS sequence"/>
</dbReference>
<comment type="caution">
    <text evidence="2">The sequence shown here is derived from an EMBL/GenBank/DDBJ whole genome shotgun (WGS) entry which is preliminary data.</text>
</comment>
<feature type="region of interest" description="Disordered" evidence="1">
    <location>
        <begin position="52"/>
        <end position="72"/>
    </location>
</feature>
<organism evidence="2 3">
    <name type="scientific">Diplocarpon coronariae</name>
    <dbReference type="NCBI Taxonomy" id="2795749"/>
    <lineage>
        <taxon>Eukaryota</taxon>
        <taxon>Fungi</taxon>
        <taxon>Dikarya</taxon>
        <taxon>Ascomycota</taxon>
        <taxon>Pezizomycotina</taxon>
        <taxon>Leotiomycetes</taxon>
        <taxon>Helotiales</taxon>
        <taxon>Drepanopezizaceae</taxon>
        <taxon>Diplocarpon</taxon>
    </lineage>
</organism>
<gene>
    <name evidence="2" type="ORF">B2J93_7046</name>
</gene>
<proteinExistence type="predicted"/>
<evidence type="ECO:0000313" key="3">
    <source>
        <dbReference type="Proteomes" id="UP000242519"/>
    </source>
</evidence>
<sequence length="124" mass="13226">MNEKGIAYYNSLIDVLLAQGITPEEATLVPGSSELYGVNSYTTFYVKHLDTPPRVDDHSGSVEKMDTNAEGSSGRLSSAIVLKKAPNMVSMICMSIGDPSQSTPYVLSSATKVFSGDNEGSVTR</sequence>
<dbReference type="STRING" id="503106.A0A218Z1H9"/>
<dbReference type="OrthoDB" id="65569at2759"/>
<dbReference type="InParanoid" id="A0A218Z1H9"/>
<name>A0A218Z1H9_9HELO</name>
<evidence type="ECO:0000313" key="2">
    <source>
        <dbReference type="EMBL" id="OWP01534.1"/>
    </source>
</evidence>
<dbReference type="EMBL" id="MZNU01000274">
    <property type="protein sequence ID" value="OWP01534.1"/>
    <property type="molecule type" value="Genomic_DNA"/>
</dbReference>
<dbReference type="AlphaFoldDB" id="A0A218Z1H9"/>
<keyword evidence="3" id="KW-1185">Reference proteome</keyword>
<feature type="compositionally biased region" description="Basic and acidic residues" evidence="1">
    <location>
        <begin position="52"/>
        <end position="67"/>
    </location>
</feature>
<reference evidence="2 3" key="1">
    <citation type="submission" date="2017-04" db="EMBL/GenBank/DDBJ databases">
        <title>Draft genome sequence of Marssonina coronaria NL1: causal agent of apple blotch.</title>
        <authorList>
            <person name="Cheng Q."/>
        </authorList>
    </citation>
    <scope>NUCLEOTIDE SEQUENCE [LARGE SCALE GENOMIC DNA]</scope>
    <source>
        <strain evidence="2 3">NL1</strain>
    </source>
</reference>